<gene>
    <name evidence="2" type="primary">NKX1-2</name>
</gene>
<dbReference type="Proteomes" id="UP001732780">
    <property type="component" value="Chromosome 11"/>
</dbReference>
<protein>
    <submittedName>
        <fullName evidence="2">NK1 transcription factor-related protein 2</fullName>
    </submittedName>
</protein>
<organism evidence="1 2">
    <name type="scientific">Camelus bactrianus</name>
    <name type="common">Bactrian camel</name>
    <dbReference type="NCBI Taxonomy" id="9837"/>
    <lineage>
        <taxon>Eukaryota</taxon>
        <taxon>Metazoa</taxon>
        <taxon>Chordata</taxon>
        <taxon>Craniata</taxon>
        <taxon>Vertebrata</taxon>
        <taxon>Euteleostomi</taxon>
        <taxon>Mammalia</taxon>
        <taxon>Eutheria</taxon>
        <taxon>Laurasiatheria</taxon>
        <taxon>Artiodactyla</taxon>
        <taxon>Tylopoda</taxon>
        <taxon>Camelidae</taxon>
        <taxon>Camelus</taxon>
    </lineage>
</organism>
<name>A0AC58R7P4_CAMBA</name>
<evidence type="ECO:0000313" key="2">
    <source>
        <dbReference type="RefSeq" id="XP_074230559.1"/>
    </source>
</evidence>
<accession>A0AC58R7P4</accession>
<sequence>MPEGHLGLSLVSPQAGAATLSWLTCPYQGFSPGCWEEARVAGGAVRPGARTGRSKAPPRLGKKAPQGAGQSWGCCGSALHVEGTWRLRVAAESQAKASLSEATPDPAQPASGLRAAGMLAWQDGGAKAAPSHHKISFSVLDILDPQKFTRAALPAMRPTPLEAKKSLAEAEAGNDASQGDPAGQREMPGKDANWRTALESPSLDDAMSRSPSSLDAAGRGAGAASPLEGSEAEDAEEEEDVEDVGRRRPQRAARLQAGPARSPEARAEALAAAERSTCGLAASPGSPGSPRPRRRRAEPNCAKPRRARTAFTYEQLVALENKFRATRYLSVCERLNLALSLSLTETQVKIWFQNRRTKWKKQNPGAEGAAQVGGGAPQPGAPGAAAGAGGSGAGGSPGPPGPGALPFQTFPSYSTASVLFPTATSFPLTAAAASGGSFAPFLGPSYLTPFYAPHL</sequence>
<evidence type="ECO:0000313" key="1">
    <source>
        <dbReference type="Proteomes" id="UP001732780"/>
    </source>
</evidence>
<proteinExistence type="predicted"/>
<reference evidence="2" key="1">
    <citation type="submission" date="2025-08" db="UniProtKB">
        <authorList>
            <consortium name="RefSeq"/>
        </authorList>
    </citation>
    <scope>IDENTIFICATION</scope>
    <source>
        <tissue evidence="2">Blood</tissue>
    </source>
</reference>
<keyword evidence="1" id="KW-1185">Reference proteome</keyword>
<dbReference type="RefSeq" id="XP_074230559.1">
    <property type="nucleotide sequence ID" value="XM_074374458.1"/>
</dbReference>